<feature type="region of interest" description="Disordered" evidence="6">
    <location>
        <begin position="336"/>
        <end position="357"/>
    </location>
</feature>
<dbReference type="OrthoDB" id="448399at2759"/>
<dbReference type="GO" id="GO:0008270">
    <property type="term" value="F:zinc ion binding"/>
    <property type="evidence" value="ECO:0007669"/>
    <property type="project" value="UniProtKB-KW"/>
</dbReference>
<comment type="similarity">
    <text evidence="1">Belongs to the TEX13 family.</text>
</comment>
<dbReference type="Proteomes" id="UP000006813">
    <property type="component" value="Unassembled WGS sequence"/>
</dbReference>
<dbReference type="InterPro" id="IPR036443">
    <property type="entry name" value="Znf_RanBP2_sf"/>
</dbReference>
<name>G5ALZ8_HETGA</name>
<evidence type="ECO:0000256" key="4">
    <source>
        <dbReference type="ARBA" id="ARBA00022833"/>
    </source>
</evidence>
<evidence type="ECO:0000256" key="3">
    <source>
        <dbReference type="ARBA" id="ARBA00022771"/>
    </source>
</evidence>
<feature type="domain" description="RanBP2-type" evidence="7">
    <location>
        <begin position="361"/>
        <end position="384"/>
    </location>
</feature>
<protein>
    <submittedName>
        <fullName evidence="11">Testis-expressed protein 13B</fullName>
    </submittedName>
    <submittedName>
        <fullName evidence="8">Testis-expressed sequence 13A protein</fullName>
    </submittedName>
</protein>
<dbReference type="eggNOG" id="KOG4198">
    <property type="taxonomic scope" value="Eukaryota"/>
</dbReference>
<dbReference type="RefSeq" id="XP_004861511.1">
    <property type="nucleotide sequence ID" value="XM_004861454.2"/>
</dbReference>
<evidence type="ECO:0000256" key="2">
    <source>
        <dbReference type="ARBA" id="ARBA00022723"/>
    </source>
</evidence>
<keyword evidence="4" id="KW-0862">Zinc</keyword>
<dbReference type="InterPro" id="IPR001876">
    <property type="entry name" value="Znf_RanBP2"/>
</dbReference>
<evidence type="ECO:0000256" key="6">
    <source>
        <dbReference type="SAM" id="MobiDB-lite"/>
    </source>
</evidence>
<reference evidence="8 9" key="1">
    <citation type="journal article" date="2011" name="Nature">
        <title>Genome sequencing reveals insights into physiology and longevity of the naked mole rat.</title>
        <authorList>
            <person name="Kim E.B."/>
            <person name="Fang X."/>
            <person name="Fushan A.A."/>
            <person name="Huang Z."/>
            <person name="Lobanov A.V."/>
            <person name="Han L."/>
            <person name="Marino S.M."/>
            <person name="Sun X."/>
            <person name="Turanov A.A."/>
            <person name="Yang P."/>
            <person name="Yim S.H."/>
            <person name="Zhao X."/>
            <person name="Kasaikina M.V."/>
            <person name="Stoletzki N."/>
            <person name="Peng C."/>
            <person name="Polak P."/>
            <person name="Xiong Z."/>
            <person name="Kiezun A."/>
            <person name="Zhu Y."/>
            <person name="Chen Y."/>
            <person name="Kryukov G.V."/>
            <person name="Zhang Q."/>
            <person name="Peshkin L."/>
            <person name="Yang L."/>
            <person name="Bronson R.T."/>
            <person name="Buffenstein R."/>
            <person name="Wang B."/>
            <person name="Han C."/>
            <person name="Li Q."/>
            <person name="Chen L."/>
            <person name="Zhao W."/>
            <person name="Sunyaev S.R."/>
            <person name="Park T.J."/>
            <person name="Zhang G."/>
            <person name="Wang J."/>
            <person name="Gladyshev V.N."/>
        </authorList>
    </citation>
    <scope>NUCLEOTIDE SEQUENCE [LARGE SCALE GENOMIC DNA]</scope>
</reference>
<proteinExistence type="inferred from homology"/>
<dbReference type="GeneID" id="101722145"/>
<dbReference type="PROSITE" id="PS50199">
    <property type="entry name" value="ZF_RANBP2_2"/>
    <property type="match status" value="1"/>
</dbReference>
<dbReference type="Pfam" id="PF15186">
    <property type="entry name" value="TEX13"/>
    <property type="match status" value="1"/>
</dbReference>
<dbReference type="CTD" id="56156"/>
<dbReference type="STRING" id="10181.G5ALZ8"/>
<keyword evidence="3 5" id="KW-0863">Zinc-finger</keyword>
<dbReference type="EMBL" id="JH165912">
    <property type="protein sequence ID" value="EHA98058.1"/>
    <property type="molecule type" value="Genomic_DNA"/>
</dbReference>
<evidence type="ECO:0000313" key="10">
    <source>
        <dbReference type="Proteomes" id="UP000694906"/>
    </source>
</evidence>
<keyword evidence="10" id="KW-1185">Reference proteome</keyword>
<evidence type="ECO:0000313" key="11">
    <source>
        <dbReference type="RefSeq" id="XP_004861511.1"/>
    </source>
</evidence>
<evidence type="ECO:0000313" key="9">
    <source>
        <dbReference type="Proteomes" id="UP000006813"/>
    </source>
</evidence>
<dbReference type="PANTHER" id="PTHR23111">
    <property type="entry name" value="ZINC FINGER PROTEIN"/>
    <property type="match status" value="1"/>
</dbReference>
<evidence type="ECO:0000256" key="5">
    <source>
        <dbReference type="PROSITE-ProRule" id="PRU00322"/>
    </source>
</evidence>
<organism evidence="8 9">
    <name type="scientific">Heterocephalus glaber</name>
    <name type="common">Naked mole rat</name>
    <dbReference type="NCBI Taxonomy" id="10181"/>
    <lineage>
        <taxon>Eukaryota</taxon>
        <taxon>Metazoa</taxon>
        <taxon>Chordata</taxon>
        <taxon>Craniata</taxon>
        <taxon>Vertebrata</taxon>
        <taxon>Euteleostomi</taxon>
        <taxon>Mammalia</taxon>
        <taxon>Eutheria</taxon>
        <taxon>Euarchontoglires</taxon>
        <taxon>Glires</taxon>
        <taxon>Rodentia</taxon>
        <taxon>Hystricomorpha</taxon>
        <taxon>Bathyergidae</taxon>
        <taxon>Heterocephalus</taxon>
    </lineage>
</organism>
<dbReference type="InterPro" id="IPR028193">
    <property type="entry name" value="TEX13A-D_N"/>
</dbReference>
<feature type="compositionally biased region" description="Basic and acidic residues" evidence="6">
    <location>
        <begin position="340"/>
        <end position="352"/>
    </location>
</feature>
<evidence type="ECO:0000256" key="1">
    <source>
        <dbReference type="ARBA" id="ARBA00008287"/>
    </source>
</evidence>
<evidence type="ECO:0000313" key="8">
    <source>
        <dbReference type="EMBL" id="EHA98058.1"/>
    </source>
</evidence>
<reference evidence="11" key="2">
    <citation type="submission" date="2025-04" db="UniProtKB">
        <authorList>
            <consortium name="RefSeq"/>
        </authorList>
    </citation>
    <scope>IDENTIFICATION</scope>
</reference>
<dbReference type="Proteomes" id="UP000694906">
    <property type="component" value="Unplaced"/>
</dbReference>
<accession>G5ALZ8</accession>
<dbReference type="AlphaFoldDB" id="G5ALZ8"/>
<dbReference type="SUPFAM" id="SSF90209">
    <property type="entry name" value="Ran binding protein zinc finger-like"/>
    <property type="match status" value="1"/>
</dbReference>
<dbReference type="InParanoid" id="G5ALZ8"/>
<dbReference type="KEGG" id="hgl:101722145"/>
<dbReference type="PROSITE" id="PS01358">
    <property type="entry name" value="ZF_RANBP2_1"/>
    <property type="match status" value="1"/>
</dbReference>
<keyword evidence="2" id="KW-0479">Metal-binding</keyword>
<sequence>MPLKPEDPGSGFRHGTVIAFINEKMARHPKGPEFYLENLSLSWKEIEDKIRAILEDSKVPSEAQEACTWGSLALGARLACRQGSLQECRVQWLHDFAKLHKSATNALASDLKQLTEQQEMERKEAAFQLQLAHTKLAKVQKERDLLRWKLVQEKLKALPELALEGPDLVTVPEVGIQGGGEKQEVAEAEASAIGGGRGEEEEEEEERNVISAAPEEATQELSRSFLQLPGVVQQKNYTSGKEREGDIRPVETATLYLSGTLKATATATATTSPEPLPVQLPASFSYSYSSPLSGFPVTSTPSQLAATITAPFPSQMSPHCSASDVSLWSDVGAQGGDAQEYQKNKRDTELHQQRKHPTFPKLRDWNCPWCKAMNFSQRENCFHCRRAIWLQSP</sequence>
<dbReference type="Gene3D" id="4.10.1060.10">
    <property type="entry name" value="Zinc finger, RanBP2-type"/>
    <property type="match status" value="1"/>
</dbReference>
<dbReference type="PANTHER" id="PTHR23111:SF64">
    <property type="entry name" value="TESTIS-EXPRESSED PROTEIN 13A"/>
    <property type="match status" value="1"/>
</dbReference>
<evidence type="ECO:0000259" key="7">
    <source>
        <dbReference type="PROSITE" id="PS50199"/>
    </source>
</evidence>
<dbReference type="GO" id="GO:0003729">
    <property type="term" value="F:mRNA binding"/>
    <property type="evidence" value="ECO:0007669"/>
    <property type="project" value="TreeGrafter"/>
</dbReference>
<gene>
    <name evidence="11" type="primary">Tex13b</name>
    <name evidence="8" type="ORF">GW7_02853</name>
</gene>